<sequence length="730" mass="79324">MSTSLPPELRILCHQLSTTPAIELPRLAPTLLRYVSRCQAPLSSPAANAAKADAPAGAVLVHKLKTQLTTLLNGKSAEGRFAAVILIKGVVEAGGWEVLRGAESWVRGLLSLLGKPDPPASKELCIIALTKIYCMTHQYPTLLREITTPTLPAFVTSCLNMISSPASKASSTPLSLIETVFHAFSTLLPCHTTIYRPFATQIRLVTRPYQAPTQSDGLFVPSSLKLISRRLVIALHQTMAKNAGGEEWGQAVRDIVKEIHITSDHVFRAVVEDWESTAGYIAESVDVNQELCGGGKSAEDLPRWVGISAGVERLTSLLEILAQYFHSETSTPVSIPFGSIMDMVSRVLSIAIPSESSAAHGSTKLHPAVDRDERDSLWCGMPQIYVAALQFVNTVADRTQEAFIPLAPGVLDQLVWVFPSGRNTPEFRLAAYTVLTKVLLQAGQGFDRSQAGKLSPMIRSCCRELQPMDLSSSTVGIAEISGKKLHGNSMNTNQNADTFLQNKQISPLLESKNTSLELAASELLPLLLSHVPQQHLDISLRSLIERTAILTHHKNAMLSSILSPFVGKNGKAMTSILPHLTRDFGKDNVVEILLRPRMPLLPAFASRLPTNDAIDEESDDEIMVLNSKAESMQKKQSHDNFLLQNSTSEPGLGPRIDPIIPGSVAPNPFSQNLLIAHQPSPKVEAAATHMSDVQMDSATKDDVKMGSEDHSSDDESVHLNMELDTDSDSE</sequence>
<dbReference type="AlphaFoldDB" id="A0A8H4RXB2"/>
<dbReference type="GO" id="GO:0005634">
    <property type="term" value="C:nucleus"/>
    <property type="evidence" value="ECO:0007669"/>
    <property type="project" value="UniProtKB-SubCell"/>
</dbReference>
<feature type="compositionally biased region" description="Basic and acidic residues" evidence="5">
    <location>
        <begin position="698"/>
        <end position="717"/>
    </location>
</feature>
<feature type="domain" description="Pre-rRNA-processing protein RIX1 N-terminal" evidence="6">
    <location>
        <begin position="9"/>
        <end position="215"/>
    </location>
</feature>
<evidence type="ECO:0000259" key="6">
    <source>
        <dbReference type="Pfam" id="PF08167"/>
    </source>
</evidence>
<dbReference type="PANTHER" id="PTHR34105">
    <property type="entry name" value="PROLINE-, GLUTAMIC ACID- AND LEUCINE-RICH PROTEIN 1"/>
    <property type="match status" value="1"/>
</dbReference>
<evidence type="ECO:0000256" key="2">
    <source>
        <dbReference type="ARBA" id="ARBA00010511"/>
    </source>
</evidence>
<comment type="caution">
    <text evidence="7">The sequence shown here is derived from an EMBL/GenBank/DDBJ whole genome shotgun (WGS) entry which is preliminary data.</text>
</comment>
<name>A0A8H4RXB2_9HELO</name>
<accession>A0A8H4RXB2</accession>
<protein>
    <recommendedName>
        <fullName evidence="3">Pre-rRNA-processing protein RIX1</fullName>
    </recommendedName>
</protein>
<dbReference type="Proteomes" id="UP000566819">
    <property type="component" value="Unassembled WGS sequence"/>
</dbReference>
<evidence type="ECO:0000256" key="1">
    <source>
        <dbReference type="ARBA" id="ARBA00004123"/>
    </source>
</evidence>
<evidence type="ECO:0000313" key="8">
    <source>
        <dbReference type="Proteomes" id="UP000566819"/>
    </source>
</evidence>
<evidence type="ECO:0000313" key="7">
    <source>
        <dbReference type="EMBL" id="KAF4637268.1"/>
    </source>
</evidence>
<keyword evidence="4" id="KW-0539">Nucleus</keyword>
<dbReference type="GO" id="GO:0006364">
    <property type="term" value="P:rRNA processing"/>
    <property type="evidence" value="ECO:0007669"/>
    <property type="project" value="TreeGrafter"/>
</dbReference>
<gene>
    <name evidence="7" type="ORF">G7Y89_g819</name>
</gene>
<evidence type="ECO:0000256" key="3">
    <source>
        <dbReference type="ARBA" id="ARBA00021502"/>
    </source>
</evidence>
<evidence type="ECO:0000256" key="5">
    <source>
        <dbReference type="SAM" id="MobiDB-lite"/>
    </source>
</evidence>
<dbReference type="OrthoDB" id="20900at2759"/>
<keyword evidence="8" id="KW-1185">Reference proteome</keyword>
<evidence type="ECO:0000256" key="4">
    <source>
        <dbReference type="ARBA" id="ARBA00023242"/>
    </source>
</evidence>
<organism evidence="7 8">
    <name type="scientific">Cudoniella acicularis</name>
    <dbReference type="NCBI Taxonomy" id="354080"/>
    <lineage>
        <taxon>Eukaryota</taxon>
        <taxon>Fungi</taxon>
        <taxon>Dikarya</taxon>
        <taxon>Ascomycota</taxon>
        <taxon>Pezizomycotina</taxon>
        <taxon>Leotiomycetes</taxon>
        <taxon>Helotiales</taxon>
        <taxon>Tricladiaceae</taxon>
        <taxon>Cudoniella</taxon>
    </lineage>
</organism>
<proteinExistence type="inferred from homology"/>
<dbReference type="InterPro" id="IPR012583">
    <property type="entry name" value="RIX1_N"/>
</dbReference>
<dbReference type="Pfam" id="PF08167">
    <property type="entry name" value="RIX1"/>
    <property type="match status" value="1"/>
</dbReference>
<reference evidence="7 8" key="1">
    <citation type="submission" date="2020-03" db="EMBL/GenBank/DDBJ databases">
        <title>Draft Genome Sequence of Cudoniella acicularis.</title>
        <authorList>
            <person name="Buettner E."/>
            <person name="Kellner H."/>
        </authorList>
    </citation>
    <scope>NUCLEOTIDE SEQUENCE [LARGE SCALE GENOMIC DNA]</scope>
    <source>
        <strain evidence="7 8">DSM 108380</strain>
    </source>
</reference>
<dbReference type="InterPro" id="IPR016024">
    <property type="entry name" value="ARM-type_fold"/>
</dbReference>
<comment type="similarity">
    <text evidence="2">Belongs to the RIX1/PELP1 family.</text>
</comment>
<dbReference type="EMBL" id="JAAMPI010000029">
    <property type="protein sequence ID" value="KAF4637268.1"/>
    <property type="molecule type" value="Genomic_DNA"/>
</dbReference>
<dbReference type="PANTHER" id="PTHR34105:SF1">
    <property type="entry name" value="PROLINE-, GLUTAMIC ACID- AND LEUCINE-RICH PROTEIN 1"/>
    <property type="match status" value="1"/>
</dbReference>
<comment type="subcellular location">
    <subcellularLocation>
        <location evidence="1">Nucleus</location>
    </subcellularLocation>
</comment>
<feature type="region of interest" description="Disordered" evidence="5">
    <location>
        <begin position="681"/>
        <end position="730"/>
    </location>
</feature>
<dbReference type="SUPFAM" id="SSF48371">
    <property type="entry name" value="ARM repeat"/>
    <property type="match status" value="1"/>
</dbReference>